<evidence type="ECO:0000313" key="2">
    <source>
        <dbReference type="EMBL" id="KAK2625268.1"/>
    </source>
</evidence>
<protein>
    <submittedName>
        <fullName evidence="2">Uncharacterized protein</fullName>
    </submittedName>
</protein>
<evidence type="ECO:0000256" key="1">
    <source>
        <dbReference type="SAM" id="MobiDB-lite"/>
    </source>
</evidence>
<proteinExistence type="predicted"/>
<sequence>MARQRTRLRERGAVSPPAARKSPRRPRKSLKTALTQLPSSPIARPSRAVDAAEYVEKSKVKSKQTVSAASVFKKQPKSKSTRGNRKHHKRREETPEPDLLSDMKDGFAEARTTIGNRTRATFDEIHTEFTDRLSAYRADDERFFEKIAISVGILITPLCDEQIQAEIYQDGKRVVAIHHVGDRINAFKKIVEEEEAKLNDLWQQWNEVQDEYLELGVEVFGREAFERGEGSEKGFKKEIDLLDLEHAAQLEELAEVIEDIGSDILKKTKASEKELTSTAKAEQAKLLQTMLF</sequence>
<evidence type="ECO:0000313" key="3">
    <source>
        <dbReference type="Proteomes" id="UP001285354"/>
    </source>
</evidence>
<feature type="compositionally biased region" description="Basic residues" evidence="1">
    <location>
        <begin position="74"/>
        <end position="90"/>
    </location>
</feature>
<accession>A0AAD9SVB6</accession>
<reference evidence="2" key="1">
    <citation type="submission" date="2023-06" db="EMBL/GenBank/DDBJ databases">
        <title>Draft genome of Marssonina rosae.</title>
        <authorList>
            <person name="Cheng Q."/>
        </authorList>
    </citation>
    <scope>NUCLEOTIDE SEQUENCE</scope>
    <source>
        <strain evidence="2">R4</strain>
    </source>
</reference>
<dbReference type="AlphaFoldDB" id="A0AAD9SVB6"/>
<keyword evidence="3" id="KW-1185">Reference proteome</keyword>
<feature type="region of interest" description="Disordered" evidence="1">
    <location>
        <begin position="1"/>
        <end position="102"/>
    </location>
</feature>
<name>A0AAD9SVB6_9HELO</name>
<gene>
    <name evidence="2" type="ORF">QTJ16_005637</name>
</gene>
<feature type="compositionally biased region" description="Basic residues" evidence="1">
    <location>
        <begin position="21"/>
        <end position="30"/>
    </location>
</feature>
<organism evidence="2 3">
    <name type="scientific">Diplocarpon rosae</name>
    <dbReference type="NCBI Taxonomy" id="946125"/>
    <lineage>
        <taxon>Eukaryota</taxon>
        <taxon>Fungi</taxon>
        <taxon>Dikarya</taxon>
        <taxon>Ascomycota</taxon>
        <taxon>Pezizomycotina</taxon>
        <taxon>Leotiomycetes</taxon>
        <taxon>Helotiales</taxon>
        <taxon>Drepanopezizaceae</taxon>
        <taxon>Diplocarpon</taxon>
    </lineage>
</organism>
<dbReference type="EMBL" id="JAUBYV010000008">
    <property type="protein sequence ID" value="KAK2625268.1"/>
    <property type="molecule type" value="Genomic_DNA"/>
</dbReference>
<dbReference type="Proteomes" id="UP001285354">
    <property type="component" value="Unassembled WGS sequence"/>
</dbReference>
<comment type="caution">
    <text evidence="2">The sequence shown here is derived from an EMBL/GenBank/DDBJ whole genome shotgun (WGS) entry which is preliminary data.</text>
</comment>